<protein>
    <submittedName>
        <fullName evidence="1">Uncharacterized protein</fullName>
    </submittedName>
</protein>
<keyword evidence="2" id="KW-1185">Reference proteome</keyword>
<dbReference type="EMBL" id="BMAO01020363">
    <property type="protein sequence ID" value="GFQ66856.1"/>
    <property type="molecule type" value="Genomic_DNA"/>
</dbReference>
<gene>
    <name evidence="1" type="ORF">TNCT_326621</name>
</gene>
<sequence>MQQMGKVKPNQSHATAFGNRLSIWKQALQELFNHSANEDKFIIQLKQFSLENKIELDSRNSIAGCIYQMLSNFGQNKTRRLSRKLFVYSTEDGTL</sequence>
<reference evidence="1" key="1">
    <citation type="submission" date="2020-07" db="EMBL/GenBank/DDBJ databases">
        <title>Multicomponent nature underlies the extraordinary mechanical properties of spider dragline silk.</title>
        <authorList>
            <person name="Kono N."/>
            <person name="Nakamura H."/>
            <person name="Mori M."/>
            <person name="Yoshida Y."/>
            <person name="Ohtoshi R."/>
            <person name="Malay A.D."/>
            <person name="Moran D.A.P."/>
            <person name="Tomita M."/>
            <person name="Numata K."/>
            <person name="Arakawa K."/>
        </authorList>
    </citation>
    <scope>NUCLEOTIDE SEQUENCE</scope>
</reference>
<comment type="caution">
    <text evidence="1">The sequence shown here is derived from an EMBL/GenBank/DDBJ whole genome shotgun (WGS) entry which is preliminary data.</text>
</comment>
<dbReference type="AlphaFoldDB" id="A0A8X6KA85"/>
<dbReference type="Proteomes" id="UP000887116">
    <property type="component" value="Unassembled WGS sequence"/>
</dbReference>
<name>A0A8X6KA85_TRICU</name>
<accession>A0A8X6KA85</accession>
<evidence type="ECO:0000313" key="2">
    <source>
        <dbReference type="Proteomes" id="UP000887116"/>
    </source>
</evidence>
<proteinExistence type="predicted"/>
<organism evidence="1 2">
    <name type="scientific">Trichonephila clavata</name>
    <name type="common">Joro spider</name>
    <name type="synonym">Nephila clavata</name>
    <dbReference type="NCBI Taxonomy" id="2740835"/>
    <lineage>
        <taxon>Eukaryota</taxon>
        <taxon>Metazoa</taxon>
        <taxon>Ecdysozoa</taxon>
        <taxon>Arthropoda</taxon>
        <taxon>Chelicerata</taxon>
        <taxon>Arachnida</taxon>
        <taxon>Araneae</taxon>
        <taxon>Araneomorphae</taxon>
        <taxon>Entelegynae</taxon>
        <taxon>Araneoidea</taxon>
        <taxon>Nephilidae</taxon>
        <taxon>Trichonephila</taxon>
    </lineage>
</organism>
<evidence type="ECO:0000313" key="1">
    <source>
        <dbReference type="EMBL" id="GFQ66856.1"/>
    </source>
</evidence>